<dbReference type="RefSeq" id="WP_026420576.1">
    <property type="nucleotide sequence ID" value="NZ_AUBJ02000001.1"/>
</dbReference>
<dbReference type="InterPro" id="IPR051604">
    <property type="entry name" value="Ergot_Alk_Oxidoreductase"/>
</dbReference>
<dbReference type="EMBL" id="AUBJ02000001">
    <property type="protein sequence ID" value="MCP2331210.1"/>
    <property type="molecule type" value="Genomic_DNA"/>
</dbReference>
<feature type="domain" description="NAD(P)-binding" evidence="1">
    <location>
        <begin position="7"/>
        <end position="168"/>
    </location>
</feature>
<dbReference type="InterPro" id="IPR016040">
    <property type="entry name" value="NAD(P)-bd_dom"/>
</dbReference>
<evidence type="ECO:0000313" key="2">
    <source>
        <dbReference type="EMBL" id="MCP2331210.1"/>
    </source>
</evidence>
<protein>
    <submittedName>
        <fullName evidence="2">Uncharacterized conserved protein YbjT, contains NAD(P)-binding and DUF2867 domains</fullName>
    </submittedName>
</protein>
<dbReference type="PANTHER" id="PTHR43162">
    <property type="match status" value="1"/>
</dbReference>
<reference evidence="2 3" key="2">
    <citation type="submission" date="2022-06" db="EMBL/GenBank/DDBJ databases">
        <title>Genomic Encyclopedia of Type Strains, Phase I: the one thousand microbial genomes (KMG-I) project.</title>
        <authorList>
            <person name="Kyrpides N."/>
        </authorList>
    </citation>
    <scope>NUCLEOTIDE SEQUENCE [LARGE SCALE GENOMIC DNA]</scope>
    <source>
        <strain evidence="2 3">DSM 43889</strain>
    </source>
</reference>
<dbReference type="Gene3D" id="3.90.25.10">
    <property type="entry name" value="UDP-galactose 4-epimerase, domain 1"/>
    <property type="match status" value="1"/>
</dbReference>
<reference evidence="2 3" key="1">
    <citation type="submission" date="2013-07" db="EMBL/GenBank/DDBJ databases">
        <authorList>
            <consortium name="DOE Joint Genome Institute"/>
            <person name="Reeve W."/>
            <person name="Huntemann M."/>
            <person name="Han J."/>
            <person name="Chen A."/>
            <person name="Kyrpides N."/>
            <person name="Mavromatis K."/>
            <person name="Markowitz V."/>
            <person name="Palaniappan K."/>
            <person name="Ivanova N."/>
            <person name="Schaumberg A."/>
            <person name="Pati A."/>
            <person name="Liolios K."/>
            <person name="Nordberg H.P."/>
            <person name="Cantor M.N."/>
            <person name="Hua S.X."/>
            <person name="Woyke T."/>
        </authorList>
    </citation>
    <scope>NUCLEOTIDE SEQUENCE [LARGE SCALE GENOMIC DNA]</scope>
    <source>
        <strain evidence="2 3">DSM 43889</strain>
    </source>
</reference>
<comment type="caution">
    <text evidence="2">The sequence shown here is derived from an EMBL/GenBank/DDBJ whole genome shotgun (WGS) entry which is preliminary data.</text>
</comment>
<dbReference type="PANTHER" id="PTHR43162:SF1">
    <property type="entry name" value="PRESTALK A DIFFERENTIATION PROTEIN A"/>
    <property type="match status" value="1"/>
</dbReference>
<evidence type="ECO:0000313" key="3">
    <source>
        <dbReference type="Proteomes" id="UP000791080"/>
    </source>
</evidence>
<dbReference type="Proteomes" id="UP000791080">
    <property type="component" value="Unassembled WGS sequence"/>
</dbReference>
<gene>
    <name evidence="2" type="ORF">G443_001480</name>
</gene>
<accession>A0ABT1JFD6</accession>
<dbReference type="Pfam" id="PF13460">
    <property type="entry name" value="NAD_binding_10"/>
    <property type="match status" value="1"/>
</dbReference>
<evidence type="ECO:0000259" key="1">
    <source>
        <dbReference type="Pfam" id="PF13460"/>
    </source>
</evidence>
<organism evidence="2 3">
    <name type="scientific">Actinoalloteichus caeruleus DSM 43889</name>
    <dbReference type="NCBI Taxonomy" id="1120930"/>
    <lineage>
        <taxon>Bacteria</taxon>
        <taxon>Bacillati</taxon>
        <taxon>Actinomycetota</taxon>
        <taxon>Actinomycetes</taxon>
        <taxon>Pseudonocardiales</taxon>
        <taxon>Pseudonocardiaceae</taxon>
        <taxon>Actinoalloteichus</taxon>
        <taxon>Actinoalloteichus cyanogriseus</taxon>
    </lineage>
</organism>
<sequence length="266" mass="28153">MTILVTGATGNIGRLVVDALLAAGATDVRALTVDPVRAALPASVEAFRGYVGRPASIGPALEGVHALYLAPTPHTAGEVVGLAREAGVERIVDLSGEEGSWWYAVAEAVEASGAEWTHLMPGDFMANISVWADTIRETGTVRDAAFGSASAPIALEDVAAVAATALLHDGHAGRAYSLTGPETITRERQARLIGEALGRELRLVELTREEAIAELHDLGEYAEWFVDGLLELVDTPAEATSTVEEVLGRPGTPFSTWVRDNVEMFR</sequence>
<dbReference type="InterPro" id="IPR036291">
    <property type="entry name" value="NAD(P)-bd_dom_sf"/>
</dbReference>
<keyword evidence="3" id="KW-1185">Reference proteome</keyword>
<name>A0ABT1JFD6_ACTCY</name>
<dbReference type="Gene3D" id="3.40.50.720">
    <property type="entry name" value="NAD(P)-binding Rossmann-like Domain"/>
    <property type="match status" value="1"/>
</dbReference>
<proteinExistence type="predicted"/>
<dbReference type="SUPFAM" id="SSF51735">
    <property type="entry name" value="NAD(P)-binding Rossmann-fold domains"/>
    <property type="match status" value="1"/>
</dbReference>